<dbReference type="EMBL" id="PP942170">
    <property type="protein sequence ID" value="XCA55532.1"/>
    <property type="molecule type" value="Genomic_DNA"/>
</dbReference>
<protein>
    <submittedName>
        <fullName evidence="1">Uncharacterized protein</fullName>
    </submittedName>
</protein>
<dbReference type="AlphaFoldDB" id="A0AAU7YP62"/>
<gene>
    <name evidence="1" type="primary">orf139</name>
</gene>
<evidence type="ECO:0000313" key="1">
    <source>
        <dbReference type="EMBL" id="XCA55532.1"/>
    </source>
</evidence>
<proteinExistence type="predicted"/>
<name>A0AAU7YP62_9FLOR</name>
<geneLocation type="chloroplast" evidence="1"/>
<accession>A0AAU7YP62</accession>
<organism evidence="1">
    <name type="scientific">Gracilaria hainanensis</name>
    <dbReference type="NCBI Taxonomy" id="2871843"/>
    <lineage>
        <taxon>Eukaryota</taxon>
        <taxon>Rhodophyta</taxon>
        <taxon>Florideophyceae</taxon>
        <taxon>Rhodymeniophycidae</taxon>
        <taxon>Gracilariales</taxon>
        <taxon>Gracilariaceae</taxon>
        <taxon>Gracilaria</taxon>
    </lineage>
</organism>
<reference evidence="1" key="1">
    <citation type="submission" date="2024-06" db="EMBL/GenBank/DDBJ databases">
        <title>The complete plastid genome and phylogenetic analysis of Gracilaria hainanensis.</title>
        <authorList>
            <person name="Tan H."/>
            <person name="Li N."/>
        </authorList>
    </citation>
    <scope>NUCLEOTIDE SEQUENCE</scope>
</reference>
<sequence length="139" mass="16348">MLIYCILQISQIKKYLLEVYNGQILDEKNVNVYTSSGILKFFARYERSPISLIIELVDVGSYYLNPELYNHQAYLDIIDQCERIFYHSIEFTRSKIVIEFVQGKNLRITRINNPNSKNKKIVKVQKIYKKPILLTVLPG</sequence>
<keyword evidence="1" id="KW-0934">Plastid</keyword>
<keyword evidence="1" id="KW-0150">Chloroplast</keyword>